<dbReference type="RefSeq" id="WP_131408283.1">
    <property type="nucleotide sequence ID" value="NZ_SJOP01000006.1"/>
</dbReference>
<protein>
    <recommendedName>
        <fullName evidence="3">Restriction endonuclease</fullName>
    </recommendedName>
</protein>
<evidence type="ECO:0000313" key="1">
    <source>
        <dbReference type="EMBL" id="TCC12551.1"/>
    </source>
</evidence>
<organism evidence="1 2">
    <name type="scientific">Kosakonia quasisacchari</name>
    <dbReference type="NCBI Taxonomy" id="2529380"/>
    <lineage>
        <taxon>Bacteria</taxon>
        <taxon>Pseudomonadati</taxon>
        <taxon>Pseudomonadota</taxon>
        <taxon>Gammaproteobacteria</taxon>
        <taxon>Enterobacterales</taxon>
        <taxon>Enterobacteriaceae</taxon>
        <taxon>Kosakonia</taxon>
    </lineage>
</organism>
<dbReference type="AlphaFoldDB" id="A0A4R0HNZ2"/>
<dbReference type="OrthoDB" id="5186789at2"/>
<name>A0A4R0HNZ2_9ENTR</name>
<comment type="caution">
    <text evidence="1">The sequence shown here is derived from an EMBL/GenBank/DDBJ whole genome shotgun (WGS) entry which is preliminary data.</text>
</comment>
<dbReference type="EMBL" id="SJOP01000006">
    <property type="protein sequence ID" value="TCC12551.1"/>
    <property type="molecule type" value="Genomic_DNA"/>
</dbReference>
<gene>
    <name evidence="1" type="ORF">E0L21_07860</name>
</gene>
<evidence type="ECO:0000313" key="2">
    <source>
        <dbReference type="Proteomes" id="UP000291793"/>
    </source>
</evidence>
<reference evidence="1 2" key="1">
    <citation type="submission" date="2019-02" db="EMBL/GenBank/DDBJ databases">
        <title>The draft genome of Kosakonia quasisacchari strain WCHKQ120001.</title>
        <authorList>
            <person name="Wang C."/>
            <person name="Feng Y."/>
            <person name="Zong Z."/>
        </authorList>
    </citation>
    <scope>NUCLEOTIDE SEQUENCE [LARGE SCALE GENOMIC DNA]</scope>
    <source>
        <strain evidence="1 2">WCHKQ120001</strain>
    </source>
</reference>
<proteinExistence type="predicted"/>
<keyword evidence="2" id="KW-1185">Reference proteome</keyword>
<dbReference type="Proteomes" id="UP000291793">
    <property type="component" value="Unassembled WGS sequence"/>
</dbReference>
<accession>A0A4R0HNZ2</accession>
<evidence type="ECO:0008006" key="3">
    <source>
        <dbReference type="Google" id="ProtNLM"/>
    </source>
</evidence>
<sequence length="238" mass="26557">MQMHIARRLSEAIGSWLHMEFCCYRAGLFSESSLKAAVGQVLSSFPIRVKGERVHADFPHELLNPNAQSGRNRELDFALVLDGKGLPKRNAQIAVEAKWADSTHCTPSKIFQDFLRLSEIKRGDPDTVCIFVLAGSHRQVLKLLRGMPFATSGNRNTGLGSSGNEKRLKPNHTNVEHRNCFSKPIKDLSFAGFTLPESFVCQSHGIHPRQTVGGTVDFQAIAWEIKYVSKTNLNITVW</sequence>